<sequence>MRTFLFPPSLSFIMKGKVWLVVPDTNFLFIPGQFGVDIISEFERILDVKYQVAIPNVVLEEIKTIIREGKVKGKDLMAAKIALKIAERFPKIYVGEFLSKPTDELLYEYAIANDNVIICTNDRKLRKRLREAGVPVIFLRQKKKLELEGILE</sequence>
<dbReference type="Proteomes" id="UP000009139">
    <property type="component" value="Chromosome"/>
</dbReference>
<dbReference type="EMBL" id="HE613800">
    <property type="protein sequence ID" value="CCE69848.1"/>
    <property type="molecule type" value="Genomic_DNA"/>
</dbReference>
<dbReference type="Pfam" id="PF18477">
    <property type="entry name" value="PIN_9"/>
    <property type="match status" value="1"/>
</dbReference>
<comment type="miscellaneous">
    <text evidence="2">The sequence shown here is derived from an EMBL/GenBank/DDBJ third party annotation (TPA) entry.</text>
</comment>
<dbReference type="AlphaFoldDB" id="G8ZGG9"/>
<dbReference type="SUPFAM" id="SSF88723">
    <property type="entry name" value="PIN domain-like"/>
    <property type="match status" value="1"/>
</dbReference>
<dbReference type="SMART" id="SM00670">
    <property type="entry name" value="PINc"/>
    <property type="match status" value="1"/>
</dbReference>
<dbReference type="CDD" id="cd09879">
    <property type="entry name" value="PIN_VapC_AF0591-like"/>
    <property type="match status" value="1"/>
</dbReference>
<protein>
    <submittedName>
        <fullName evidence="2">Nucleic acid-binding protein</fullName>
    </submittedName>
</protein>
<evidence type="ECO:0000313" key="2">
    <source>
        <dbReference type="EMBL" id="CCE69848.1"/>
    </source>
</evidence>
<organism evidence="2 3">
    <name type="scientific">Pyrococcus abyssi (strain GE5 / Orsay)</name>
    <dbReference type="NCBI Taxonomy" id="272844"/>
    <lineage>
        <taxon>Archaea</taxon>
        <taxon>Methanobacteriati</taxon>
        <taxon>Methanobacteriota</taxon>
        <taxon>Thermococci</taxon>
        <taxon>Thermococcales</taxon>
        <taxon>Thermococcaceae</taxon>
        <taxon>Pyrococcus</taxon>
    </lineage>
</organism>
<name>G8ZGG9_PYRAB</name>
<dbReference type="InterPro" id="IPR002716">
    <property type="entry name" value="PIN_dom"/>
</dbReference>
<dbReference type="InterPro" id="IPR029060">
    <property type="entry name" value="PIN-like_dom_sf"/>
</dbReference>
<gene>
    <name evidence="2" type="ordered locus">PAB2042</name>
</gene>
<dbReference type="Gene3D" id="3.40.50.1010">
    <property type="entry name" value="5'-nuclease"/>
    <property type="match status" value="1"/>
</dbReference>
<reference evidence="2 3" key="1">
    <citation type="journal article" date="2012" name="Curr. Microbiol.">
        <title>Re-annotation of two hyperthermophilic archaea Pyrococcus abyssi GE5 and Pyrococcus furiosus DSM 3638.</title>
        <authorList>
            <person name="Gao J."/>
            <person name="Wang J."/>
        </authorList>
    </citation>
    <scope>GENOME REANNOTATION</scope>
    <source>
        <strain evidence="3">GE5 / Orsay</strain>
    </source>
</reference>
<proteinExistence type="predicted"/>
<accession>G8ZGG9</accession>
<evidence type="ECO:0000313" key="3">
    <source>
        <dbReference type="Proteomes" id="UP000009139"/>
    </source>
</evidence>
<evidence type="ECO:0000259" key="1">
    <source>
        <dbReference type="SMART" id="SM00670"/>
    </source>
</evidence>
<dbReference type="InterPro" id="IPR041120">
    <property type="entry name" value="PIN_9"/>
</dbReference>
<feature type="domain" description="PIN" evidence="1">
    <location>
        <begin position="19"/>
        <end position="127"/>
    </location>
</feature>